<evidence type="ECO:0000256" key="7">
    <source>
        <dbReference type="PROSITE-ProRule" id="PRU10055"/>
    </source>
</evidence>
<dbReference type="InterPro" id="IPR018120">
    <property type="entry name" value="Glyco_hydro_1_AS"/>
</dbReference>
<dbReference type="GO" id="GO:0005975">
    <property type="term" value="P:carbohydrate metabolic process"/>
    <property type="evidence" value="ECO:0007669"/>
    <property type="project" value="InterPro"/>
</dbReference>
<name>A0A8B8ESJ5_CRAVI</name>
<dbReference type="InterPro" id="IPR001360">
    <property type="entry name" value="Glyco_hydro_1"/>
</dbReference>
<feature type="active site" description="Nucleophile" evidence="7">
    <location>
        <position position="385"/>
    </location>
</feature>
<dbReference type="PANTHER" id="PTHR10353:SF36">
    <property type="entry name" value="LP05116P"/>
    <property type="match status" value="1"/>
</dbReference>
<evidence type="ECO:0000256" key="6">
    <source>
        <dbReference type="ARBA" id="ARBA00023295"/>
    </source>
</evidence>
<dbReference type="InterPro" id="IPR033132">
    <property type="entry name" value="GH_1_N_CS"/>
</dbReference>
<dbReference type="PRINTS" id="PR00131">
    <property type="entry name" value="GLHYDRLASE1"/>
</dbReference>
<dbReference type="OrthoDB" id="65569at2759"/>
<accession>A0A8B8ESJ5</accession>
<keyword evidence="10" id="KW-1185">Reference proteome</keyword>
<feature type="signal peptide" evidence="9">
    <location>
        <begin position="1"/>
        <end position="21"/>
    </location>
</feature>
<dbReference type="GeneID" id="111136394"/>
<evidence type="ECO:0000256" key="9">
    <source>
        <dbReference type="SAM" id="SignalP"/>
    </source>
</evidence>
<sequence>MATFRNVFAVIAILCVHRISGFYYGQFSDDFAWGVATSAYQTEGSWDQDGRGESIWDKFSKTSGNIVDGSNGDKASESYKKYREDVQLMKQLGVKYYRFSISWSRVLSNGTMSSKNDKGIEFYKNLVTELKSNNIEPVVTLYHWDLPQKLQDIGGWENDDIVDYFKQYSQMMFTELGPLVKMWITINEPYDIAWYGYGTGSQAPGIKEPGTKPYIVGRNLLRAHAAAYRLYKNSYAPTQGGKIGISLNSDWKLPKTNTPKDVQAADRAKEFMLGWFANPIFGNGDYPEIMKTRAGSRLKALTIQEKNDIRGSSDFFGINHYTTKLVQDSPSIENGESYWKDLGVMESFDPSWDGPSEKKIYPEGMRELLKYIKTKYGNPIVYVTENGVGDCGTLLDETRVNYLRDYIDQVLSANKLDEVNVKGYFVWSLIDNFEWGAGYTKKYGIVKVDFERDNRDRTPKASANFYRDVISHNGFPTTWRTSDSINYIKEDLEDRDDFIRGQFPHGFAWGAATSAYQIEGGWNADGKGPSIWDVKSHKGEIAYQQTGDVACDSYHKYKEDVQMLVRLGVSHYRFSIAWSRVMADGTLHTINSKGIEYYNNLIDELLGNNIQPMVTLYHWDLPQALQDIGGWQNDKIIEYFNDYARLCYSSFGDRVKLWITFNEAFVVSWLGYGIAVFAPGVYSPDTGAYTVAHNIIRSHTRAYRTYETAFKTIQQGQVGITLDCDWKEPLTDSAANRYAAERALQFKLGWFANPIFGNGDYPSVMKRKVADKSRRQGFPKSRLPQFTPEEIEQNRGAFDFLGLNHYTTNLVREEIRDINWHSYESDQDIDTSEDPCWNSTESSWLRVNPWGIRRLLKWIKDRYGNPPVYVTENGVSDKGEMMDVSRATYYTRYINEVLKAIRRDGCDVRGYMAWALMDNMEWNSGYTQKFGLYHVNFDDPNRPRTAKHSASVYGKIVRDNGFGYL</sequence>
<feature type="active site" description="Nucleophile" evidence="7">
    <location>
        <position position="872"/>
    </location>
</feature>
<evidence type="ECO:0000256" key="8">
    <source>
        <dbReference type="RuleBase" id="RU004468"/>
    </source>
</evidence>
<evidence type="ECO:0000313" key="10">
    <source>
        <dbReference type="Proteomes" id="UP000694844"/>
    </source>
</evidence>
<dbReference type="PROSITE" id="PS00653">
    <property type="entry name" value="GLYCOSYL_HYDROL_F1_2"/>
    <property type="match status" value="2"/>
</dbReference>
<evidence type="ECO:0000256" key="4">
    <source>
        <dbReference type="ARBA" id="ARBA00022801"/>
    </source>
</evidence>
<dbReference type="Gene3D" id="3.20.20.80">
    <property type="entry name" value="Glycosidases"/>
    <property type="match status" value="2"/>
</dbReference>
<dbReference type="GO" id="GO:0008422">
    <property type="term" value="F:beta-glucosidase activity"/>
    <property type="evidence" value="ECO:0007669"/>
    <property type="project" value="TreeGrafter"/>
</dbReference>
<feature type="chain" id="PRO_5034138700" description="beta-glucosidase" evidence="9">
    <location>
        <begin position="22"/>
        <end position="965"/>
    </location>
</feature>
<dbReference type="Pfam" id="PF00232">
    <property type="entry name" value="Glyco_hydro_1"/>
    <property type="match status" value="2"/>
</dbReference>
<organism evidence="10 11">
    <name type="scientific">Crassostrea virginica</name>
    <name type="common">Eastern oyster</name>
    <dbReference type="NCBI Taxonomy" id="6565"/>
    <lineage>
        <taxon>Eukaryota</taxon>
        <taxon>Metazoa</taxon>
        <taxon>Spiralia</taxon>
        <taxon>Lophotrochozoa</taxon>
        <taxon>Mollusca</taxon>
        <taxon>Bivalvia</taxon>
        <taxon>Autobranchia</taxon>
        <taxon>Pteriomorphia</taxon>
        <taxon>Ostreida</taxon>
        <taxon>Ostreoidea</taxon>
        <taxon>Ostreidae</taxon>
        <taxon>Crassostrea</taxon>
    </lineage>
</organism>
<evidence type="ECO:0000256" key="1">
    <source>
        <dbReference type="ARBA" id="ARBA00010838"/>
    </source>
</evidence>
<proteinExistence type="inferred from homology"/>
<gene>
    <name evidence="11" type="primary">LOC111136394</name>
</gene>
<evidence type="ECO:0000256" key="3">
    <source>
        <dbReference type="ARBA" id="ARBA00012744"/>
    </source>
</evidence>
<dbReference type="KEGG" id="cvn:111136394"/>
<dbReference type="FunFam" id="3.20.20.80:FF:000013">
    <property type="entry name" value="lactase-phlorizin hydrolase"/>
    <property type="match status" value="2"/>
</dbReference>
<dbReference type="InterPro" id="IPR017853">
    <property type="entry name" value="GH"/>
</dbReference>
<comment type="subunit">
    <text evidence="2">Homodimer.</text>
</comment>
<dbReference type="AlphaFoldDB" id="A0A8B8ESJ5"/>
<dbReference type="SUPFAM" id="SSF51445">
    <property type="entry name" value="(Trans)glycosidases"/>
    <property type="match status" value="2"/>
</dbReference>
<keyword evidence="5" id="KW-0325">Glycoprotein</keyword>
<comment type="similarity">
    <text evidence="1">Belongs to the glycosyl hydrolase 1 family.</text>
</comment>
<reference evidence="11" key="1">
    <citation type="submission" date="2025-08" db="UniProtKB">
        <authorList>
            <consortium name="RefSeq"/>
        </authorList>
    </citation>
    <scope>IDENTIFICATION</scope>
    <source>
        <tissue evidence="11">Whole sample</tissue>
    </source>
</reference>
<evidence type="ECO:0000313" key="11">
    <source>
        <dbReference type="RefSeq" id="XP_022342921.1"/>
    </source>
</evidence>
<dbReference type="RefSeq" id="XP_022342921.1">
    <property type="nucleotide sequence ID" value="XM_022487213.1"/>
</dbReference>
<keyword evidence="9" id="KW-0732">Signal</keyword>
<dbReference type="Proteomes" id="UP000694844">
    <property type="component" value="Chromosome 5"/>
</dbReference>
<dbReference type="EC" id="3.2.1.21" evidence="3"/>
<dbReference type="PANTHER" id="PTHR10353">
    <property type="entry name" value="GLYCOSYL HYDROLASE"/>
    <property type="match status" value="1"/>
</dbReference>
<keyword evidence="4 8" id="KW-0378">Hydrolase</keyword>
<protein>
    <recommendedName>
        <fullName evidence="3">beta-glucosidase</fullName>
        <ecNumber evidence="3">3.2.1.21</ecNumber>
    </recommendedName>
</protein>
<evidence type="ECO:0000256" key="2">
    <source>
        <dbReference type="ARBA" id="ARBA00011738"/>
    </source>
</evidence>
<evidence type="ECO:0000256" key="5">
    <source>
        <dbReference type="ARBA" id="ARBA00023180"/>
    </source>
</evidence>
<dbReference type="PROSITE" id="PS00572">
    <property type="entry name" value="GLYCOSYL_HYDROL_F1_1"/>
    <property type="match status" value="2"/>
</dbReference>
<keyword evidence="6 8" id="KW-0326">Glycosidase</keyword>